<name>A0A7W7T3K8_9PSEU</name>
<dbReference type="EMBL" id="JACHJS010000001">
    <property type="protein sequence ID" value="MBB4965651.1"/>
    <property type="molecule type" value="Genomic_DNA"/>
</dbReference>
<protein>
    <submittedName>
        <fullName evidence="1">Uncharacterized protein</fullName>
    </submittedName>
</protein>
<sequence>MGSRAGFGMEFHVDRDPDLLCVDIFLGGLHVNAWDNAFYPPLLVKKLKDELGRFRAPTAAPADTSPSEAFRLAEEWYVGASEAGEEFARREFLDWGECTDGVLAFAFPDGDRVHLAGRLHDDPGPPAVVSVSRASFVDTLERALVVAEREWTARLAVLLARAGRGSPEAR</sequence>
<evidence type="ECO:0000313" key="1">
    <source>
        <dbReference type="EMBL" id="MBB4965651.1"/>
    </source>
</evidence>
<organism evidence="1 2">
    <name type="scientific">Saccharothrix violaceirubra</name>
    <dbReference type="NCBI Taxonomy" id="413306"/>
    <lineage>
        <taxon>Bacteria</taxon>
        <taxon>Bacillati</taxon>
        <taxon>Actinomycetota</taxon>
        <taxon>Actinomycetes</taxon>
        <taxon>Pseudonocardiales</taxon>
        <taxon>Pseudonocardiaceae</taxon>
        <taxon>Saccharothrix</taxon>
    </lineage>
</organism>
<accession>A0A7W7T3K8</accession>
<dbReference type="Proteomes" id="UP000542674">
    <property type="component" value="Unassembled WGS sequence"/>
</dbReference>
<reference evidence="1 2" key="1">
    <citation type="submission" date="2020-08" db="EMBL/GenBank/DDBJ databases">
        <title>Sequencing the genomes of 1000 actinobacteria strains.</title>
        <authorList>
            <person name="Klenk H.-P."/>
        </authorList>
    </citation>
    <scope>NUCLEOTIDE SEQUENCE [LARGE SCALE GENOMIC DNA]</scope>
    <source>
        <strain evidence="1 2">DSM 45084</strain>
    </source>
</reference>
<comment type="caution">
    <text evidence="1">The sequence shown here is derived from an EMBL/GenBank/DDBJ whole genome shotgun (WGS) entry which is preliminary data.</text>
</comment>
<proteinExistence type="predicted"/>
<keyword evidence="2" id="KW-1185">Reference proteome</keyword>
<evidence type="ECO:0000313" key="2">
    <source>
        <dbReference type="Proteomes" id="UP000542674"/>
    </source>
</evidence>
<gene>
    <name evidence="1" type="ORF">F4559_003010</name>
</gene>
<dbReference type="AlphaFoldDB" id="A0A7W7T3K8"/>